<dbReference type="InterPro" id="IPR050211">
    <property type="entry name" value="FOX_domain-containing"/>
</dbReference>
<feature type="compositionally biased region" description="Polar residues" evidence="5">
    <location>
        <begin position="622"/>
        <end position="640"/>
    </location>
</feature>
<dbReference type="GO" id="GO:0000978">
    <property type="term" value="F:RNA polymerase II cis-regulatory region sequence-specific DNA binding"/>
    <property type="evidence" value="ECO:0007669"/>
    <property type="project" value="TreeGrafter"/>
</dbReference>
<feature type="DNA-binding region" description="Fork-head" evidence="4">
    <location>
        <begin position="199"/>
        <end position="291"/>
    </location>
</feature>
<evidence type="ECO:0000256" key="4">
    <source>
        <dbReference type="PROSITE-ProRule" id="PRU00089"/>
    </source>
</evidence>
<comment type="subcellular location">
    <subcellularLocation>
        <location evidence="1 4">Nucleus</location>
    </subcellularLocation>
</comment>
<feature type="region of interest" description="Disordered" evidence="5">
    <location>
        <begin position="301"/>
        <end position="351"/>
    </location>
</feature>
<feature type="region of interest" description="Disordered" evidence="5">
    <location>
        <begin position="586"/>
        <end position="640"/>
    </location>
</feature>
<evidence type="ECO:0000313" key="7">
    <source>
        <dbReference type="EMBL" id="PHH76026.1"/>
    </source>
</evidence>
<dbReference type="PROSITE" id="PS00658">
    <property type="entry name" value="FORK_HEAD_2"/>
    <property type="match status" value="1"/>
</dbReference>
<evidence type="ECO:0000259" key="6">
    <source>
        <dbReference type="PROSITE" id="PS50039"/>
    </source>
</evidence>
<dbReference type="InterPro" id="IPR036388">
    <property type="entry name" value="WH-like_DNA-bd_sf"/>
</dbReference>
<dbReference type="Proteomes" id="UP000224854">
    <property type="component" value="Unassembled WGS sequence"/>
</dbReference>
<dbReference type="GO" id="GO:0005634">
    <property type="term" value="C:nucleus"/>
    <property type="evidence" value="ECO:0007669"/>
    <property type="project" value="UniProtKB-SubCell"/>
</dbReference>
<dbReference type="InterPro" id="IPR001766">
    <property type="entry name" value="Fork_head_dom"/>
</dbReference>
<dbReference type="AlphaFoldDB" id="A0A2C5Z7P8"/>
<dbReference type="FunFam" id="1.10.10.10:FF:000260">
    <property type="entry name" value="Forkhead transcription factor (Sep1)"/>
    <property type="match status" value="1"/>
</dbReference>
<keyword evidence="8" id="KW-1185">Reference proteome</keyword>
<dbReference type="OrthoDB" id="5954824at2759"/>
<dbReference type="InterPro" id="IPR036390">
    <property type="entry name" value="WH_DNA-bd_sf"/>
</dbReference>
<name>A0A2C5Z7P8_9HYPO</name>
<dbReference type="PROSITE" id="PS50039">
    <property type="entry name" value="FORK_HEAD_3"/>
    <property type="match status" value="1"/>
</dbReference>
<dbReference type="SUPFAM" id="SSF46785">
    <property type="entry name" value="Winged helix' DNA-binding domain"/>
    <property type="match status" value="1"/>
</dbReference>
<reference evidence="7 8" key="1">
    <citation type="submission" date="2017-06" db="EMBL/GenBank/DDBJ databases">
        <title>Ant-infecting Ophiocordyceps genomes reveal a high diversity of potential behavioral manipulation genes and a possible major role for enterotoxins.</title>
        <authorList>
            <person name="De Bekker C."/>
            <person name="Evans H.C."/>
            <person name="Brachmann A."/>
            <person name="Hughes D.P."/>
        </authorList>
    </citation>
    <scope>NUCLEOTIDE SEQUENCE [LARGE SCALE GENOMIC DNA]</scope>
    <source>
        <strain evidence="7 8">1348a</strain>
    </source>
</reference>
<evidence type="ECO:0000256" key="2">
    <source>
        <dbReference type="ARBA" id="ARBA00023125"/>
    </source>
</evidence>
<keyword evidence="3 4" id="KW-0539">Nucleus</keyword>
<evidence type="ECO:0000313" key="8">
    <source>
        <dbReference type="Proteomes" id="UP000224854"/>
    </source>
</evidence>
<protein>
    <recommendedName>
        <fullName evidence="6">Fork-head domain-containing protein</fullName>
    </recommendedName>
</protein>
<evidence type="ECO:0000256" key="3">
    <source>
        <dbReference type="ARBA" id="ARBA00023242"/>
    </source>
</evidence>
<dbReference type="CDD" id="cd00059">
    <property type="entry name" value="FH_FOX"/>
    <property type="match status" value="1"/>
</dbReference>
<keyword evidence="2 4" id="KW-0238">DNA-binding</keyword>
<feature type="region of interest" description="Disordered" evidence="5">
    <location>
        <begin position="388"/>
        <end position="431"/>
    </location>
</feature>
<dbReference type="InterPro" id="IPR030456">
    <property type="entry name" value="TF_fork_head_CS_2"/>
</dbReference>
<feature type="region of interest" description="Disordered" evidence="5">
    <location>
        <begin position="459"/>
        <end position="491"/>
    </location>
</feature>
<dbReference type="GO" id="GO:0001228">
    <property type="term" value="F:DNA-binding transcription activator activity, RNA polymerase II-specific"/>
    <property type="evidence" value="ECO:0007669"/>
    <property type="project" value="UniProtKB-ARBA"/>
</dbReference>
<feature type="compositionally biased region" description="Polar residues" evidence="5">
    <location>
        <begin position="301"/>
        <end position="330"/>
    </location>
</feature>
<dbReference type="PANTHER" id="PTHR11829">
    <property type="entry name" value="FORKHEAD BOX PROTEIN"/>
    <property type="match status" value="1"/>
</dbReference>
<feature type="compositionally biased region" description="Polar residues" evidence="5">
    <location>
        <begin position="391"/>
        <end position="402"/>
    </location>
</feature>
<dbReference type="PRINTS" id="PR00053">
    <property type="entry name" value="FORKHEAD"/>
</dbReference>
<comment type="caution">
    <text evidence="7">The sequence shown here is derived from an EMBL/GenBank/DDBJ whole genome shotgun (WGS) entry which is preliminary data.</text>
</comment>
<accession>A0A2C5Z7P8</accession>
<feature type="compositionally biased region" description="Polar residues" evidence="5">
    <location>
        <begin position="601"/>
        <end position="614"/>
    </location>
</feature>
<organism evidence="7 8">
    <name type="scientific">Ophiocordyceps australis</name>
    <dbReference type="NCBI Taxonomy" id="1399860"/>
    <lineage>
        <taxon>Eukaryota</taxon>
        <taxon>Fungi</taxon>
        <taxon>Dikarya</taxon>
        <taxon>Ascomycota</taxon>
        <taxon>Pezizomycotina</taxon>
        <taxon>Sordariomycetes</taxon>
        <taxon>Hypocreomycetidae</taxon>
        <taxon>Hypocreales</taxon>
        <taxon>Ophiocordycipitaceae</taxon>
        <taxon>Ophiocordyceps</taxon>
    </lineage>
</organism>
<dbReference type="EMBL" id="NJEU01000339">
    <property type="protein sequence ID" value="PHH76026.1"/>
    <property type="molecule type" value="Genomic_DNA"/>
</dbReference>
<feature type="domain" description="Fork-head" evidence="6">
    <location>
        <begin position="199"/>
        <end position="291"/>
    </location>
</feature>
<dbReference type="SMART" id="SM00339">
    <property type="entry name" value="FH"/>
    <property type="match status" value="1"/>
</dbReference>
<dbReference type="Gene3D" id="1.10.10.10">
    <property type="entry name" value="Winged helix-like DNA-binding domain superfamily/Winged helix DNA-binding domain"/>
    <property type="match status" value="1"/>
</dbReference>
<dbReference type="Pfam" id="PF00250">
    <property type="entry name" value="Forkhead"/>
    <property type="match status" value="1"/>
</dbReference>
<gene>
    <name evidence="7" type="ORF">CDD82_4167</name>
</gene>
<evidence type="ECO:0000256" key="1">
    <source>
        <dbReference type="ARBA" id="ARBA00004123"/>
    </source>
</evidence>
<sequence>MAQPAQYFALCGSRPILPGGCLPGSDSPMISHAPMPGFIKPVRRPLSNASNNVVLAPPPPTNAMLSPHKARSTLQRMPLQPNDMKLNTIPMAPPMAQDLTTDSLHKKPQLSRFKTASRLAPETFDFAGKENMPPLVYPPTSQPQTLAPDYYVQKPNGKRTLMDAAPIKPSKSSKKAKNAQHQAQPLADAFAPITDCGQKPPHSYAQLIAMSILRSPEGRLTLSQIYKWITDNYSFYRSNDMGWQNSIRHNLSLQKTFVKMERPKNDPGKGNYWTIKAGCEFQYLKMKPTRRGASNTDKLNIVSSKQPHSGNNSPHSRPATAPTSSNTSPVEPNYPFKMPLSGGLPPLSASQPMMPIAAERSSDATIVNSDSIAPEVPSGNFADAYRRPASSHDSCTTVNLRSSPPFIQGTGVDSRGRKSAPPQDSSVLRSLPRGLALASEADRVHIKSGRAEEEIARLRGSSPFSPTKARSFSLHGPVSSSPLRKAQDKQMMPPVTPLVKIKPPVQPPPSVSPNTNLRLHREKMSTLLASPAGCWSHEQMLPWSPAFNLDHTTPKFEMDFYGDSFASQWSIFPDPSTENFSSILENGSPFKPSVKRPQMDRPTSTPGRLINTGSPVKKQPLGSINATTADSPSRCLQTPSKVLGSPSKWLGDSNLFGNSPYIASSPERFSFNGLSQDIDWPGKFPDMPDLMADDDTTGTEYSGLDILQGFEKIGTGASSSAQQSCPNPLSN</sequence>
<proteinExistence type="predicted"/>
<dbReference type="PANTHER" id="PTHR11829:SF343">
    <property type="entry name" value="FORK-HEAD DOMAIN-CONTAINING PROTEIN"/>
    <property type="match status" value="1"/>
</dbReference>
<evidence type="ECO:0000256" key="5">
    <source>
        <dbReference type="SAM" id="MobiDB-lite"/>
    </source>
</evidence>